<evidence type="ECO:0000256" key="1">
    <source>
        <dbReference type="SAM" id="Phobius"/>
    </source>
</evidence>
<keyword evidence="1" id="KW-0812">Transmembrane</keyword>
<sequence length="192" mass="21263">MFFEALILGTVIGLIRRGKISRLAYVHFSGRPLIFISAVLYLGIIIMNLGLYDYSSFLYSGFLLASFVLTLIFLILNISMKFMFIPLGGLFLNLLVFLVNGLKFPLEAEAASRIYGAEIYDLLNNGKILFFVSAENARLSFLGNVIPVGSLFVASIGDIIAAIGVTLVVQAIVSDKFIQNRSRITFSKNIFR</sequence>
<evidence type="ECO:0008006" key="4">
    <source>
        <dbReference type="Google" id="ProtNLM"/>
    </source>
</evidence>
<evidence type="ECO:0000313" key="3">
    <source>
        <dbReference type="Proteomes" id="UP000315343"/>
    </source>
</evidence>
<dbReference type="InterPro" id="IPR035168">
    <property type="entry name" value="DUF5317"/>
</dbReference>
<reference evidence="2 3" key="1">
    <citation type="submission" date="2019-07" db="EMBL/GenBank/DDBJ databases">
        <title>Genomic Encyclopedia of Type Strains, Phase I: the one thousand microbial genomes (KMG-I) project.</title>
        <authorList>
            <person name="Kyrpides N."/>
        </authorList>
    </citation>
    <scope>NUCLEOTIDE SEQUENCE [LARGE SCALE GENOMIC DNA]</scope>
    <source>
        <strain evidence="2 3">DSM 13558</strain>
    </source>
</reference>
<keyword evidence="3" id="KW-1185">Reference proteome</keyword>
<proteinExistence type="predicted"/>
<feature type="transmembrane region" description="Helical" evidence="1">
    <location>
        <begin position="32"/>
        <end position="51"/>
    </location>
</feature>
<keyword evidence="1" id="KW-0472">Membrane</keyword>
<protein>
    <recommendedName>
        <fullName evidence="4">DUF5317 domain-containing protein</fullName>
    </recommendedName>
</protein>
<feature type="transmembrane region" description="Helical" evidence="1">
    <location>
        <begin position="151"/>
        <end position="173"/>
    </location>
</feature>
<gene>
    <name evidence="2" type="ORF">LY60_00493</name>
</gene>
<feature type="transmembrane region" description="Helical" evidence="1">
    <location>
        <begin position="83"/>
        <end position="102"/>
    </location>
</feature>
<accession>A0A562JKY3</accession>
<organism evidence="2 3">
    <name type="scientific">Sedimentibacter saalensis</name>
    <dbReference type="NCBI Taxonomy" id="130788"/>
    <lineage>
        <taxon>Bacteria</taxon>
        <taxon>Bacillati</taxon>
        <taxon>Bacillota</taxon>
        <taxon>Tissierellia</taxon>
        <taxon>Sedimentibacter</taxon>
    </lineage>
</organism>
<keyword evidence="1" id="KW-1133">Transmembrane helix</keyword>
<comment type="caution">
    <text evidence="2">The sequence shown here is derived from an EMBL/GenBank/DDBJ whole genome shotgun (WGS) entry which is preliminary data.</text>
</comment>
<dbReference type="OrthoDB" id="37447at2"/>
<dbReference type="EMBL" id="VLKH01000001">
    <property type="protein sequence ID" value="TWH83876.1"/>
    <property type="molecule type" value="Genomic_DNA"/>
</dbReference>
<dbReference type="AlphaFoldDB" id="A0A562JKY3"/>
<dbReference type="RefSeq" id="WP_145079445.1">
    <property type="nucleotide sequence ID" value="NZ_DAMBUX010000006.1"/>
</dbReference>
<dbReference type="Pfam" id="PF17248">
    <property type="entry name" value="DUF5317"/>
    <property type="match status" value="1"/>
</dbReference>
<name>A0A562JKY3_9FIRM</name>
<dbReference type="Proteomes" id="UP000315343">
    <property type="component" value="Unassembled WGS sequence"/>
</dbReference>
<evidence type="ECO:0000313" key="2">
    <source>
        <dbReference type="EMBL" id="TWH83876.1"/>
    </source>
</evidence>
<feature type="transmembrane region" description="Helical" evidence="1">
    <location>
        <begin position="57"/>
        <end position="76"/>
    </location>
</feature>